<protein>
    <recommendedName>
        <fullName evidence="3">DDE-1 domain-containing protein</fullName>
    </recommendedName>
</protein>
<name>A0A4Y2NWB7_ARAVE</name>
<dbReference type="Proteomes" id="UP000499080">
    <property type="component" value="Unassembled WGS sequence"/>
</dbReference>
<organism evidence="1 2">
    <name type="scientific">Araneus ventricosus</name>
    <name type="common">Orbweaver spider</name>
    <name type="synonym">Epeira ventricosa</name>
    <dbReference type="NCBI Taxonomy" id="182803"/>
    <lineage>
        <taxon>Eukaryota</taxon>
        <taxon>Metazoa</taxon>
        <taxon>Ecdysozoa</taxon>
        <taxon>Arthropoda</taxon>
        <taxon>Chelicerata</taxon>
        <taxon>Arachnida</taxon>
        <taxon>Araneae</taxon>
        <taxon>Araneomorphae</taxon>
        <taxon>Entelegynae</taxon>
        <taxon>Araneoidea</taxon>
        <taxon>Araneidae</taxon>
        <taxon>Araneus</taxon>
    </lineage>
</organism>
<gene>
    <name evidence="1" type="ORF">AVEN_168369_1</name>
</gene>
<evidence type="ECO:0000313" key="1">
    <source>
        <dbReference type="EMBL" id="GBN43183.1"/>
    </source>
</evidence>
<keyword evidence="2" id="KW-1185">Reference proteome</keyword>
<evidence type="ECO:0000313" key="2">
    <source>
        <dbReference type="Proteomes" id="UP000499080"/>
    </source>
</evidence>
<comment type="caution">
    <text evidence="1">The sequence shown here is derived from an EMBL/GenBank/DDBJ whole genome shotgun (WGS) entry which is preliminary data.</text>
</comment>
<accession>A0A4Y2NWB7</accession>
<sequence>MFVPLAFVAAIGDIFYDRIWRQILVCEARGLDARRSLVLEIWRNFKKFRFFTSPDSKRLEAALKFSFIIVDMKNYKIKTDGSTTPQETFLETAGVVITICSLRKAAGKYGMNSMTFRDTIVEFKLLWMHLKIFTDEQETELKQYIDSASKLYYGLYTKKVKSLAYKVYDRSEFYGQGVYNVDETGLTKVQNPRKTTAMNGTKRVGTVTTIERGSLVTMALVVSANGNSVPPFFSSRKIFKRHFRSSVHQGNSGSSNKSVWMTGQDFQSSMTHFIKHARFTKERTVLLILDNHQSISTYQHWTWPKTTE</sequence>
<proteinExistence type="predicted"/>
<dbReference type="AlphaFoldDB" id="A0A4Y2NWB7"/>
<evidence type="ECO:0008006" key="3">
    <source>
        <dbReference type="Google" id="ProtNLM"/>
    </source>
</evidence>
<dbReference type="EMBL" id="BGPR01009929">
    <property type="protein sequence ID" value="GBN43183.1"/>
    <property type="molecule type" value="Genomic_DNA"/>
</dbReference>
<reference evidence="1 2" key="1">
    <citation type="journal article" date="2019" name="Sci. Rep.">
        <title>Orb-weaving spider Araneus ventricosus genome elucidates the spidroin gene catalogue.</title>
        <authorList>
            <person name="Kono N."/>
            <person name="Nakamura H."/>
            <person name="Ohtoshi R."/>
            <person name="Moran D.A.P."/>
            <person name="Shinohara A."/>
            <person name="Yoshida Y."/>
            <person name="Fujiwara M."/>
            <person name="Mori M."/>
            <person name="Tomita M."/>
            <person name="Arakawa K."/>
        </authorList>
    </citation>
    <scope>NUCLEOTIDE SEQUENCE [LARGE SCALE GENOMIC DNA]</scope>
</reference>